<dbReference type="PROSITE" id="PS00061">
    <property type="entry name" value="ADH_SHORT"/>
    <property type="match status" value="1"/>
</dbReference>
<dbReference type="NCBIfam" id="NF005559">
    <property type="entry name" value="PRK07231.1"/>
    <property type="match status" value="1"/>
</dbReference>
<comment type="similarity">
    <text evidence="1">Belongs to the short-chain dehydrogenases/reductases (SDR) family.</text>
</comment>
<gene>
    <name evidence="4" type="ORF">Sphch_3343</name>
</gene>
<dbReference type="Pfam" id="PF13561">
    <property type="entry name" value="adh_short_C2"/>
    <property type="match status" value="1"/>
</dbReference>
<dbReference type="EC" id="1.1.1.53" evidence="4"/>
<dbReference type="RefSeq" id="WP_013849169.1">
    <property type="nucleotide sequence ID" value="NC_015594.1"/>
</dbReference>
<dbReference type="SUPFAM" id="SSF51735">
    <property type="entry name" value="NAD(P)-binding Rossmann-fold domains"/>
    <property type="match status" value="1"/>
</dbReference>
<keyword evidence="2 4" id="KW-0560">Oxidoreductase</keyword>
<dbReference type="HOGENOM" id="CLU_010194_1_0_5"/>
<comment type="catalytic activity">
    <reaction evidence="3">
        <text>2,5-dichlorocyclohexa-2,5-dien-1,4-diol + NAD(+) = 2,5-dichlorohydroquinone + NADH + H(+)</text>
        <dbReference type="Rhea" id="RHEA:15741"/>
        <dbReference type="ChEBI" id="CHEBI:15378"/>
        <dbReference type="ChEBI" id="CHEBI:27545"/>
        <dbReference type="ChEBI" id="CHEBI:28975"/>
        <dbReference type="ChEBI" id="CHEBI:57540"/>
        <dbReference type="ChEBI" id="CHEBI:57945"/>
    </reaction>
</comment>
<dbReference type="PRINTS" id="PR00080">
    <property type="entry name" value="SDRFAMILY"/>
</dbReference>
<dbReference type="PANTHER" id="PTHR42760">
    <property type="entry name" value="SHORT-CHAIN DEHYDROGENASES/REDUCTASES FAMILY MEMBER"/>
    <property type="match status" value="1"/>
</dbReference>
<dbReference type="KEGG" id="sch:Sphch_3343"/>
<evidence type="ECO:0000256" key="2">
    <source>
        <dbReference type="ARBA" id="ARBA00023002"/>
    </source>
</evidence>
<dbReference type="InterPro" id="IPR002347">
    <property type="entry name" value="SDR_fam"/>
</dbReference>
<dbReference type="InterPro" id="IPR036291">
    <property type="entry name" value="NAD(P)-bd_dom_sf"/>
</dbReference>
<evidence type="ECO:0000256" key="3">
    <source>
        <dbReference type="ARBA" id="ARBA00051383"/>
    </source>
</evidence>
<dbReference type="PANTHER" id="PTHR42760:SF133">
    <property type="entry name" value="3-OXOACYL-[ACYL-CARRIER-PROTEIN] REDUCTASE"/>
    <property type="match status" value="1"/>
</dbReference>
<keyword evidence="5" id="KW-1185">Reference proteome</keyword>
<dbReference type="Proteomes" id="UP000007150">
    <property type="component" value="Chromosome 2"/>
</dbReference>
<dbReference type="PRINTS" id="PR00081">
    <property type="entry name" value="GDHRDH"/>
</dbReference>
<evidence type="ECO:0000313" key="5">
    <source>
        <dbReference type="Proteomes" id="UP000007150"/>
    </source>
</evidence>
<proteinExistence type="inferred from homology"/>
<dbReference type="AlphaFoldDB" id="F6F3C7"/>
<dbReference type="FunFam" id="3.40.50.720:FF:000084">
    <property type="entry name" value="Short-chain dehydrogenase reductase"/>
    <property type="match status" value="1"/>
</dbReference>
<accession>F6F3C7</accession>
<protein>
    <submittedName>
        <fullName evidence="4">3-alpha-(Or 20-beta)-hydroxysteroid dehydrogenase</fullName>
        <ecNumber evidence="4">1.1.1.53</ecNumber>
    </submittedName>
</protein>
<dbReference type="EMBL" id="CP002799">
    <property type="protein sequence ID" value="AEG50939.1"/>
    <property type="molecule type" value="Genomic_DNA"/>
</dbReference>
<dbReference type="InterPro" id="IPR020904">
    <property type="entry name" value="Sc_DH/Rdtase_CS"/>
</dbReference>
<dbReference type="GO" id="GO:0018502">
    <property type="term" value="F:2,5-dichloro-2,5-cyclohexadiene-1,4-diol dehydrogenase activity"/>
    <property type="evidence" value="ECO:0007669"/>
    <property type="project" value="RHEA"/>
</dbReference>
<sequence>MTDLTGRIALVTGGSRGIGAATVRALAAAGARVIATDVAAPEALAAEVDGWSLALDVTQERAWTDAMEFAQEEAGGLDILVNNAGILITSPLKETSLEDWRRVQSVNVEGVFLGCKYAVPLIAERAARWAGGGSIINMSSIAGLRGTAAFTAYSASKGAVRLMTKSLAHELAGRRIRVNSVHPGLVETEMGRQLVSEIALRDRGDPTCPSDTAAVQPLDSAGAPHDIAHAVVFLASDKAAFMNGSEFVIDGGQTA</sequence>
<evidence type="ECO:0000256" key="1">
    <source>
        <dbReference type="ARBA" id="ARBA00006484"/>
    </source>
</evidence>
<dbReference type="Gene3D" id="3.40.50.720">
    <property type="entry name" value="NAD(P)-binding Rossmann-like Domain"/>
    <property type="match status" value="1"/>
</dbReference>
<reference evidence="4 5" key="1">
    <citation type="submission" date="2011-05" db="EMBL/GenBank/DDBJ databases">
        <title>Complete sequence of chromosome 2 of Sphingobium chlorophenolicum L-1.</title>
        <authorList>
            <consortium name="US DOE Joint Genome Institute"/>
            <person name="Lucas S."/>
            <person name="Han J."/>
            <person name="Lapidus A."/>
            <person name="Cheng J.-F."/>
            <person name="Goodwin L."/>
            <person name="Pitluck S."/>
            <person name="Peters L."/>
            <person name="Daligault H."/>
            <person name="Han C."/>
            <person name="Tapia R."/>
            <person name="Land M."/>
            <person name="Hauser L."/>
            <person name="Kyrpides N."/>
            <person name="Ivanova N."/>
            <person name="Pagani I."/>
            <person name="Turner P."/>
            <person name="Copley S."/>
            <person name="Woyke T."/>
        </authorList>
    </citation>
    <scope>NUCLEOTIDE SEQUENCE [LARGE SCALE GENOMIC DNA]</scope>
    <source>
        <strain evidence="4 5">L-1</strain>
    </source>
</reference>
<name>F6F3C7_SPHCR</name>
<organism evidence="4 5">
    <name type="scientific">Sphingobium chlorophenolicum L-1</name>
    <dbReference type="NCBI Taxonomy" id="690566"/>
    <lineage>
        <taxon>Bacteria</taxon>
        <taxon>Pseudomonadati</taxon>
        <taxon>Pseudomonadota</taxon>
        <taxon>Alphaproteobacteria</taxon>
        <taxon>Sphingomonadales</taxon>
        <taxon>Sphingomonadaceae</taxon>
        <taxon>Sphingobium</taxon>
    </lineage>
</organism>
<dbReference type="GO" id="GO:0047044">
    <property type="term" value="F:androstan-3-alpha,17-beta-diol dehydrogenase (NAD+) activity"/>
    <property type="evidence" value="ECO:0007669"/>
    <property type="project" value="UniProtKB-EC"/>
</dbReference>
<dbReference type="STRING" id="690566.Sphch_3343"/>
<evidence type="ECO:0000313" key="4">
    <source>
        <dbReference type="EMBL" id="AEG50939.1"/>
    </source>
</evidence>